<evidence type="ECO:0000256" key="1">
    <source>
        <dbReference type="SAM" id="MobiDB-lite"/>
    </source>
</evidence>
<dbReference type="Proteomes" id="UP001604335">
    <property type="component" value="Unassembled WGS sequence"/>
</dbReference>
<keyword evidence="4" id="KW-1185">Reference proteome</keyword>
<protein>
    <submittedName>
        <fullName evidence="3">PBECR2 nuclease fold domain-containing protein</fullName>
    </submittedName>
</protein>
<dbReference type="Pfam" id="PF18810">
    <property type="entry name" value="PBECR2"/>
    <property type="match status" value="1"/>
</dbReference>
<name>A0ABW7C646_9CYAN</name>
<reference evidence="4" key="1">
    <citation type="journal article" date="2024" name="Algal Res.">
        <title>Biochemical, toxicological and genomic investigation of a high-biomass producing Limnothrix strain isolated from Italian shallow drinking water reservoir.</title>
        <authorList>
            <person name="Simonazzi M."/>
            <person name="Shishido T.K."/>
            <person name="Delbaje E."/>
            <person name="Wahlsten M."/>
            <person name="Fewer D.P."/>
            <person name="Sivonen K."/>
            <person name="Pezzolesi L."/>
            <person name="Pistocchi R."/>
        </authorList>
    </citation>
    <scope>NUCLEOTIDE SEQUENCE [LARGE SCALE GENOMIC DNA]</scope>
    <source>
        <strain evidence="4">LRLZ20PSL1</strain>
    </source>
</reference>
<feature type="domain" description="Phage-Barnase-EndoU-ColicinE5/D-RelE like nuclease 2" evidence="2">
    <location>
        <begin position="15"/>
        <end position="108"/>
    </location>
</feature>
<gene>
    <name evidence="3" type="ORF">VPK24_00765</name>
</gene>
<comment type="caution">
    <text evidence="3">The sequence shown here is derived from an EMBL/GenBank/DDBJ whole genome shotgun (WGS) entry which is preliminary data.</text>
</comment>
<evidence type="ECO:0000313" key="4">
    <source>
        <dbReference type="Proteomes" id="UP001604335"/>
    </source>
</evidence>
<evidence type="ECO:0000259" key="2">
    <source>
        <dbReference type="Pfam" id="PF18810"/>
    </source>
</evidence>
<accession>A0ABW7C646</accession>
<dbReference type="InterPro" id="IPR041110">
    <property type="entry name" value="PBECR2"/>
</dbReference>
<feature type="region of interest" description="Disordered" evidence="1">
    <location>
        <begin position="1"/>
        <end position="20"/>
    </location>
</feature>
<sequence length="119" mass="13369">MTSNGQTNIPPLAQTQSISGTPIRITHQQWAHITENHDYMAGCLDMVIETVSDPDLIANGWTDEKVALRHYPKTPITEKNAVVVYKETSPEDGFVITAFLTSKPHKITQRGIQWQRPQS</sequence>
<evidence type="ECO:0000313" key="3">
    <source>
        <dbReference type="EMBL" id="MFG3816152.1"/>
    </source>
</evidence>
<dbReference type="EMBL" id="JAZAQF010000001">
    <property type="protein sequence ID" value="MFG3816152.1"/>
    <property type="molecule type" value="Genomic_DNA"/>
</dbReference>
<organism evidence="3 4">
    <name type="scientific">Limnothrix redekei LRLZ20PSL1</name>
    <dbReference type="NCBI Taxonomy" id="3112953"/>
    <lineage>
        <taxon>Bacteria</taxon>
        <taxon>Bacillati</taxon>
        <taxon>Cyanobacteriota</taxon>
        <taxon>Cyanophyceae</taxon>
        <taxon>Pseudanabaenales</taxon>
        <taxon>Pseudanabaenaceae</taxon>
        <taxon>Limnothrix</taxon>
    </lineage>
</organism>
<dbReference type="RefSeq" id="WP_190528785.1">
    <property type="nucleotide sequence ID" value="NZ_JAZAQF010000001.1"/>
</dbReference>
<proteinExistence type="predicted"/>